<sequence length="302" mass="32390">MAKQAESPLTGELTPANSTICGQCKSESSPFLHYIKHRGLFRRLCTTCVLRFNSQSFCPSCFSLYNPTTPLQDSTTPCSKCYSISHSSCIEGLSSGSQVNNNPNKLNNKPNNPSIPYVCPLCNSPPVFRVTKNEVIDKKSAAALLAASRISYDSMCKAKAVARAEVDKRGKEAWSTKKRARDAIEHVASIQERLKVESRGVGFGGNLSRIVGNVGERNLFGDGVRVDRVDSSSAVLASLNAVELNDKEQEQKSGKGNVLMGGGLMPAGENGGVSGIDEKPSAVMGPYVQNNHPRDGNGGSYQ</sequence>
<dbReference type="PANTHER" id="PTHR34451">
    <property type="entry name" value="PHD FINGER FAMILY PROTEIN"/>
    <property type="match status" value="1"/>
</dbReference>
<proteinExistence type="predicted"/>
<dbReference type="KEGG" id="dcr:108197744"/>
<evidence type="ECO:0000313" key="4">
    <source>
        <dbReference type="Proteomes" id="UP000077755"/>
    </source>
</evidence>
<dbReference type="Proteomes" id="UP000077755">
    <property type="component" value="Chromosome 1"/>
</dbReference>
<dbReference type="PANTHER" id="PTHR34451:SF7">
    <property type="entry name" value="PHD FINGER FAMILY PROTEIN"/>
    <property type="match status" value="1"/>
</dbReference>
<organism evidence="2">
    <name type="scientific">Daucus carota subsp. sativus</name>
    <name type="common">Carrot</name>
    <dbReference type="NCBI Taxonomy" id="79200"/>
    <lineage>
        <taxon>Eukaryota</taxon>
        <taxon>Viridiplantae</taxon>
        <taxon>Streptophyta</taxon>
        <taxon>Embryophyta</taxon>
        <taxon>Tracheophyta</taxon>
        <taxon>Spermatophyta</taxon>
        <taxon>Magnoliopsida</taxon>
        <taxon>eudicotyledons</taxon>
        <taxon>Gunneridae</taxon>
        <taxon>Pentapetalae</taxon>
        <taxon>asterids</taxon>
        <taxon>campanulids</taxon>
        <taxon>Apiales</taxon>
        <taxon>Apiaceae</taxon>
        <taxon>Apioideae</taxon>
        <taxon>Scandiceae</taxon>
        <taxon>Daucinae</taxon>
        <taxon>Daucus</taxon>
        <taxon>Daucus sect. Daucus</taxon>
    </lineage>
</organism>
<name>A0A166GQS8_DAUCS</name>
<evidence type="ECO:0000313" key="3">
    <source>
        <dbReference type="EMBL" id="WOG82739.1"/>
    </source>
</evidence>
<evidence type="ECO:0000313" key="2">
    <source>
        <dbReference type="EMBL" id="KZN09237.1"/>
    </source>
</evidence>
<feature type="compositionally biased region" description="Gly residues" evidence="1">
    <location>
        <begin position="259"/>
        <end position="274"/>
    </location>
</feature>
<dbReference type="AlphaFoldDB" id="A0A166GQS8"/>
<dbReference type="STRING" id="79200.A0A166GQS8"/>
<dbReference type="OrthoDB" id="692041at2759"/>
<dbReference type="EMBL" id="LNRQ01000001">
    <property type="protein sequence ID" value="KZN09237.1"/>
    <property type="molecule type" value="Genomic_DNA"/>
</dbReference>
<feature type="region of interest" description="Disordered" evidence="1">
    <location>
        <begin position="246"/>
        <end position="302"/>
    </location>
</feature>
<dbReference type="OMA" id="EMNGVAM"/>
<gene>
    <name evidence="2" type="ORF">DCAR_001893</name>
    <name evidence="3" type="ORF">DCAR_0101907</name>
</gene>
<dbReference type="EMBL" id="CP093343">
    <property type="protein sequence ID" value="WOG82739.1"/>
    <property type="molecule type" value="Genomic_DNA"/>
</dbReference>
<evidence type="ECO:0000256" key="1">
    <source>
        <dbReference type="SAM" id="MobiDB-lite"/>
    </source>
</evidence>
<accession>A0A166GQS8</accession>
<dbReference type="Gramene" id="KZN09237">
    <property type="protein sequence ID" value="KZN09237"/>
    <property type="gene ID" value="DCAR_001893"/>
</dbReference>
<reference evidence="2" key="1">
    <citation type="journal article" date="2016" name="Nat. Genet.">
        <title>A high-quality carrot genome assembly provides new insights into carotenoid accumulation and asterid genome evolution.</title>
        <authorList>
            <person name="Iorizzo M."/>
            <person name="Ellison S."/>
            <person name="Senalik D."/>
            <person name="Zeng P."/>
            <person name="Satapoomin P."/>
            <person name="Huang J."/>
            <person name="Bowman M."/>
            <person name="Iovene M."/>
            <person name="Sanseverino W."/>
            <person name="Cavagnaro P."/>
            <person name="Yildiz M."/>
            <person name="Macko-Podgorni A."/>
            <person name="Moranska E."/>
            <person name="Grzebelus E."/>
            <person name="Grzebelus D."/>
            <person name="Ashrafi H."/>
            <person name="Zheng Z."/>
            <person name="Cheng S."/>
            <person name="Spooner D."/>
            <person name="Van Deynze A."/>
            <person name="Simon P."/>
        </authorList>
    </citation>
    <scope>NUCLEOTIDE SEQUENCE [LARGE SCALE GENOMIC DNA]</scope>
    <source>
        <tissue evidence="2">Leaf</tissue>
    </source>
</reference>
<keyword evidence="4" id="KW-1185">Reference proteome</keyword>
<protein>
    <submittedName>
        <fullName evidence="2">Uncharacterized protein</fullName>
    </submittedName>
</protein>
<reference evidence="3" key="2">
    <citation type="submission" date="2022-03" db="EMBL/GenBank/DDBJ databases">
        <title>Draft title - Genomic analysis of global carrot germplasm unveils the trajectory of domestication and the origin of high carotenoid orange carrot.</title>
        <authorList>
            <person name="Iorizzo M."/>
            <person name="Ellison S."/>
            <person name="Senalik D."/>
            <person name="Macko-Podgorni A."/>
            <person name="Grzebelus D."/>
            <person name="Bostan H."/>
            <person name="Rolling W."/>
            <person name="Curaba J."/>
            <person name="Simon P."/>
        </authorList>
    </citation>
    <scope>NUCLEOTIDE SEQUENCE</scope>
    <source>
        <tissue evidence="3">Leaf</tissue>
    </source>
</reference>